<proteinExistence type="predicted"/>
<evidence type="ECO:0000313" key="3">
    <source>
        <dbReference type="Proteomes" id="UP001324427"/>
    </source>
</evidence>
<gene>
    <name evidence="2" type="ORF">LTR36_008927</name>
</gene>
<comment type="caution">
    <text evidence="2">The sequence shown here is derived from an EMBL/GenBank/DDBJ whole genome shotgun (WGS) entry which is preliminary data.</text>
</comment>
<dbReference type="AlphaFoldDB" id="A0AAV9J7I8"/>
<sequence length="172" mass="19379">MGFLLLLVSDQTRETQVHPPWKRVRDSVVFSTDAADRLSIRSKKRMTEDQQAGPNKTPRHDVTIGDLDLPANYFFVLRSDPLDEGFRSGRAFMGEVCKEMNARNVVFKGDGWISTVEESKKRGGSGDIGLFPVPEFRAGPSEPDEECLYWFPCRQGIIIVKMRPGLICDNAD</sequence>
<evidence type="ECO:0000256" key="1">
    <source>
        <dbReference type="SAM" id="MobiDB-lite"/>
    </source>
</evidence>
<evidence type="ECO:0000313" key="2">
    <source>
        <dbReference type="EMBL" id="KAK4540712.1"/>
    </source>
</evidence>
<reference evidence="2 3" key="1">
    <citation type="submission" date="2021-11" db="EMBL/GenBank/DDBJ databases">
        <title>Black yeast isolated from Biological Soil Crust.</title>
        <authorList>
            <person name="Kurbessoian T."/>
        </authorList>
    </citation>
    <scope>NUCLEOTIDE SEQUENCE [LARGE SCALE GENOMIC DNA]</scope>
    <source>
        <strain evidence="2 3">CCFEE 5522</strain>
    </source>
</reference>
<dbReference type="EMBL" id="JAVFHQ010000062">
    <property type="protein sequence ID" value="KAK4540712.1"/>
    <property type="molecule type" value="Genomic_DNA"/>
</dbReference>
<organism evidence="2 3">
    <name type="scientific">Oleoguttula mirabilis</name>
    <dbReference type="NCBI Taxonomy" id="1507867"/>
    <lineage>
        <taxon>Eukaryota</taxon>
        <taxon>Fungi</taxon>
        <taxon>Dikarya</taxon>
        <taxon>Ascomycota</taxon>
        <taxon>Pezizomycotina</taxon>
        <taxon>Dothideomycetes</taxon>
        <taxon>Dothideomycetidae</taxon>
        <taxon>Mycosphaerellales</taxon>
        <taxon>Teratosphaeriaceae</taxon>
        <taxon>Oleoguttula</taxon>
    </lineage>
</organism>
<accession>A0AAV9J7I8</accession>
<feature type="region of interest" description="Disordered" evidence="1">
    <location>
        <begin position="41"/>
        <end position="62"/>
    </location>
</feature>
<dbReference type="Proteomes" id="UP001324427">
    <property type="component" value="Unassembled WGS sequence"/>
</dbReference>
<name>A0AAV9J7I8_9PEZI</name>
<keyword evidence="3" id="KW-1185">Reference proteome</keyword>
<protein>
    <submittedName>
        <fullName evidence="2">Uncharacterized protein</fullName>
    </submittedName>
</protein>